<organism evidence="6 7">
    <name type="scientific">Protea cynaroides</name>
    <dbReference type="NCBI Taxonomy" id="273540"/>
    <lineage>
        <taxon>Eukaryota</taxon>
        <taxon>Viridiplantae</taxon>
        <taxon>Streptophyta</taxon>
        <taxon>Embryophyta</taxon>
        <taxon>Tracheophyta</taxon>
        <taxon>Spermatophyta</taxon>
        <taxon>Magnoliopsida</taxon>
        <taxon>Proteales</taxon>
        <taxon>Proteaceae</taxon>
        <taxon>Protea</taxon>
    </lineage>
</organism>
<dbReference type="GO" id="GO:0031124">
    <property type="term" value="P:mRNA 3'-end processing"/>
    <property type="evidence" value="ECO:0007669"/>
    <property type="project" value="InterPro"/>
</dbReference>
<evidence type="ECO:0000256" key="5">
    <source>
        <dbReference type="ARBA" id="ARBA00023242"/>
    </source>
</evidence>
<comment type="caution">
    <text evidence="6">The sequence shown here is derived from an EMBL/GenBank/DDBJ whole genome shotgun (WGS) entry which is preliminary data.</text>
</comment>
<dbReference type="InterPro" id="IPR016706">
    <property type="entry name" value="Cleav_polyA_spec_factor_su5"/>
</dbReference>
<evidence type="ECO:0000256" key="4">
    <source>
        <dbReference type="ARBA" id="ARBA00022884"/>
    </source>
</evidence>
<keyword evidence="4" id="KW-0694">RNA-binding</keyword>
<evidence type="ECO:0000313" key="7">
    <source>
        <dbReference type="Proteomes" id="UP001141806"/>
    </source>
</evidence>
<dbReference type="InterPro" id="IPR015797">
    <property type="entry name" value="NUDIX_hydrolase-like_dom_sf"/>
</dbReference>
<sequence length="109" mass="12676">MAKLLLDFGSKSQAWIMLGKKVVNLKNSFYKLPGGRLRPGESDTDGLKRKLLSKLSVNEHGVDDEWEIGECLGMWWSPDFKTIFFPIYTIQYNKGQVMEMRLTRQVQKY</sequence>
<evidence type="ECO:0000256" key="2">
    <source>
        <dbReference type="ARBA" id="ARBA00009710"/>
    </source>
</evidence>
<evidence type="ECO:0008006" key="8">
    <source>
        <dbReference type="Google" id="ProtNLM"/>
    </source>
</evidence>
<reference evidence="6" key="1">
    <citation type="journal article" date="2023" name="Plant J.">
        <title>The genome of the king protea, Protea cynaroides.</title>
        <authorList>
            <person name="Chang J."/>
            <person name="Duong T.A."/>
            <person name="Schoeman C."/>
            <person name="Ma X."/>
            <person name="Roodt D."/>
            <person name="Barker N."/>
            <person name="Li Z."/>
            <person name="Van de Peer Y."/>
            <person name="Mizrachi E."/>
        </authorList>
    </citation>
    <scope>NUCLEOTIDE SEQUENCE</scope>
    <source>
        <tissue evidence="6">Young leaves</tissue>
    </source>
</reference>
<dbReference type="SUPFAM" id="SSF55811">
    <property type="entry name" value="Nudix"/>
    <property type="match status" value="1"/>
</dbReference>
<accession>A0A9Q0KLT5</accession>
<comment type="similarity">
    <text evidence="2">Belongs to the Nudix hydrolase family. CPSF5 subfamily.</text>
</comment>
<dbReference type="OrthoDB" id="277288at2759"/>
<dbReference type="Pfam" id="PF13869">
    <property type="entry name" value="NUDIX_2"/>
    <property type="match status" value="1"/>
</dbReference>
<name>A0A9Q0KLT5_9MAGN</name>
<proteinExistence type="inferred from homology"/>
<dbReference type="AlphaFoldDB" id="A0A9Q0KLT5"/>
<evidence type="ECO:0000313" key="6">
    <source>
        <dbReference type="EMBL" id="KAJ4972983.1"/>
    </source>
</evidence>
<keyword evidence="3" id="KW-0507">mRNA processing</keyword>
<keyword evidence="7" id="KW-1185">Reference proteome</keyword>
<comment type="subcellular location">
    <subcellularLocation>
        <location evidence="1">Nucleus</location>
    </subcellularLocation>
</comment>
<dbReference type="Gene3D" id="3.90.79.10">
    <property type="entry name" value="Nucleoside Triphosphate Pyrophosphohydrolase"/>
    <property type="match status" value="1"/>
</dbReference>
<dbReference type="Proteomes" id="UP001141806">
    <property type="component" value="Unassembled WGS sequence"/>
</dbReference>
<evidence type="ECO:0000256" key="3">
    <source>
        <dbReference type="ARBA" id="ARBA00022664"/>
    </source>
</evidence>
<dbReference type="GO" id="GO:0003729">
    <property type="term" value="F:mRNA binding"/>
    <property type="evidence" value="ECO:0007669"/>
    <property type="project" value="InterPro"/>
</dbReference>
<dbReference type="EMBL" id="JAMYWD010000004">
    <property type="protein sequence ID" value="KAJ4972983.1"/>
    <property type="molecule type" value="Genomic_DNA"/>
</dbReference>
<dbReference type="GO" id="GO:0005849">
    <property type="term" value="C:mRNA cleavage factor complex"/>
    <property type="evidence" value="ECO:0007669"/>
    <property type="project" value="InterPro"/>
</dbReference>
<gene>
    <name evidence="6" type="ORF">NE237_006157</name>
</gene>
<dbReference type="PANTHER" id="PTHR13047">
    <property type="entry name" value="PRE-MRNA CLEAVAGE FACTOR IM, 25KD SUBUNIT"/>
    <property type="match status" value="1"/>
</dbReference>
<protein>
    <recommendedName>
        <fullName evidence="8">Cleavage and polyadenylation specificity factor subunit 5</fullName>
    </recommendedName>
</protein>
<evidence type="ECO:0000256" key="1">
    <source>
        <dbReference type="ARBA" id="ARBA00004123"/>
    </source>
</evidence>
<keyword evidence="5" id="KW-0539">Nucleus</keyword>